<proteinExistence type="inferred from homology"/>
<keyword evidence="2" id="KW-0645">Protease</keyword>
<evidence type="ECO:0000256" key="4">
    <source>
        <dbReference type="ARBA" id="ARBA00022807"/>
    </source>
</evidence>
<evidence type="ECO:0000256" key="5">
    <source>
        <dbReference type="SAM" id="MobiDB-lite"/>
    </source>
</evidence>
<dbReference type="InterPro" id="IPR051794">
    <property type="entry name" value="PG_Endopeptidase_C40"/>
</dbReference>
<evidence type="ECO:0000256" key="3">
    <source>
        <dbReference type="ARBA" id="ARBA00022801"/>
    </source>
</evidence>
<evidence type="ECO:0000256" key="1">
    <source>
        <dbReference type="ARBA" id="ARBA00007074"/>
    </source>
</evidence>
<protein>
    <submittedName>
        <fullName evidence="7">Hydrolase Nlp/P60</fullName>
    </submittedName>
</protein>
<dbReference type="EMBL" id="CP045809">
    <property type="protein sequence ID" value="QHN34722.1"/>
    <property type="molecule type" value="Genomic_DNA"/>
</dbReference>
<evidence type="ECO:0000259" key="6">
    <source>
        <dbReference type="PROSITE" id="PS51935"/>
    </source>
</evidence>
<dbReference type="GO" id="GO:0016787">
    <property type="term" value="F:hydrolase activity"/>
    <property type="evidence" value="ECO:0007669"/>
    <property type="project" value="UniProtKB-KW"/>
</dbReference>
<dbReference type="Proteomes" id="UP001059836">
    <property type="component" value="Chromosome"/>
</dbReference>
<dbReference type="Gene3D" id="3.90.1720.10">
    <property type="entry name" value="endopeptidase domain like (from Nostoc punctiforme)"/>
    <property type="match status" value="1"/>
</dbReference>
<feature type="region of interest" description="Disordered" evidence="5">
    <location>
        <begin position="162"/>
        <end position="242"/>
    </location>
</feature>
<dbReference type="PANTHER" id="PTHR47359">
    <property type="entry name" value="PEPTIDOGLYCAN DL-ENDOPEPTIDASE CWLO"/>
    <property type="match status" value="1"/>
</dbReference>
<feature type="domain" description="NlpC/P60" evidence="6">
    <location>
        <begin position="275"/>
        <end position="389"/>
    </location>
</feature>
<evidence type="ECO:0000313" key="8">
    <source>
        <dbReference type="Proteomes" id="UP001059836"/>
    </source>
</evidence>
<dbReference type="InterPro" id="IPR038765">
    <property type="entry name" value="Papain-like_cys_pep_sf"/>
</dbReference>
<sequence length="389" mass="40243">MINLLIAPLHTLVDALGTGVLPPDSPVSRLRTTASTLAEAEKNSAAATTTVLASWSGDGARSMSSQVTATHDAATEFTTDADAIITIVDDAAGKIATAARQLDTLVDSFGRTAATLGSNALTVPGLALLVPVAIDHVSRGVQIVEKTRTQLESDSARLRSLTRTTTTNTRTAATTTTNTPKATISTATTPPATTPTATTPIRNTPAITTTPFSTTRTTPASTTTDTGRRTTSTTDTPTITTPTITTAANTRTTTDTTGRGIPVTLPDGSIAYAPNQRAATAVTAALSRQGTPYVWGGTGTGGFDCSGFTQWAYRQAGVELPRLAQDQDTVGRQVSQSELQPGDLAVWSGHVAMYIGNGQLVETGGAPVGVTALRTTNADQTFEGFYRVT</sequence>
<dbReference type="RefSeq" id="WP_213248152.1">
    <property type="nucleotide sequence ID" value="NZ_CP045806.1"/>
</dbReference>
<keyword evidence="4" id="KW-0788">Thiol protease</keyword>
<reference evidence="7" key="1">
    <citation type="journal article" date="2021" name="Nat. Microbiol.">
        <title>Cocultivation of an ultrasmall environmental parasitic bacterium with lytic ability against bacteria associated with wastewater foams.</title>
        <authorList>
            <person name="Batinovic S."/>
            <person name="Rose J.J.A."/>
            <person name="Ratcliffe J."/>
            <person name="Seviour R.J."/>
            <person name="Petrovski S."/>
        </authorList>
    </citation>
    <scope>NUCLEOTIDE SEQUENCE</scope>
    <source>
        <strain evidence="7">CON9</strain>
    </source>
</reference>
<dbReference type="PANTHER" id="PTHR47359:SF3">
    <property type="entry name" value="NLP_P60 DOMAIN-CONTAINING PROTEIN-RELATED"/>
    <property type="match status" value="1"/>
</dbReference>
<gene>
    <name evidence="7" type="ORF">GII31_07220</name>
</gene>
<dbReference type="SUPFAM" id="SSF54001">
    <property type="entry name" value="Cysteine proteinases"/>
    <property type="match status" value="1"/>
</dbReference>
<evidence type="ECO:0000313" key="7">
    <source>
        <dbReference type="EMBL" id="QHN34722.1"/>
    </source>
</evidence>
<dbReference type="Pfam" id="PF00877">
    <property type="entry name" value="NLPC_P60"/>
    <property type="match status" value="1"/>
</dbReference>
<dbReference type="InterPro" id="IPR000064">
    <property type="entry name" value="NLP_P60_dom"/>
</dbReference>
<keyword evidence="8" id="KW-1185">Reference proteome</keyword>
<keyword evidence="3 7" id="KW-0378">Hydrolase</keyword>
<accession>A0ABX6IFV6</accession>
<dbReference type="PROSITE" id="PS51935">
    <property type="entry name" value="NLPC_P60"/>
    <property type="match status" value="1"/>
</dbReference>
<name>A0ABX6IFV6_9ACTN</name>
<organism evidence="7 8">
    <name type="scientific">Gordonia pseudamarae</name>
    <dbReference type="NCBI Taxonomy" id="2831662"/>
    <lineage>
        <taxon>Bacteria</taxon>
        <taxon>Bacillati</taxon>
        <taxon>Actinomycetota</taxon>
        <taxon>Actinomycetes</taxon>
        <taxon>Mycobacteriales</taxon>
        <taxon>Gordoniaceae</taxon>
        <taxon>Gordonia</taxon>
    </lineage>
</organism>
<comment type="similarity">
    <text evidence="1">Belongs to the peptidase C40 family.</text>
</comment>
<evidence type="ECO:0000256" key="2">
    <source>
        <dbReference type="ARBA" id="ARBA00022670"/>
    </source>
</evidence>